<keyword evidence="2" id="KW-1185">Reference proteome</keyword>
<evidence type="ECO:0000313" key="2">
    <source>
        <dbReference type="Proteomes" id="UP000887565"/>
    </source>
</evidence>
<feature type="compositionally biased region" description="Basic residues" evidence="1">
    <location>
        <begin position="1"/>
        <end position="11"/>
    </location>
</feature>
<proteinExistence type="predicted"/>
<dbReference type="Proteomes" id="UP000887565">
    <property type="component" value="Unplaced"/>
</dbReference>
<protein>
    <submittedName>
        <fullName evidence="3">Uncharacterized protein</fullName>
    </submittedName>
</protein>
<dbReference type="WBParaSite" id="nRc.2.0.1.t32962-RA">
    <property type="protein sequence ID" value="nRc.2.0.1.t32962-RA"/>
    <property type="gene ID" value="nRc.2.0.1.g32962"/>
</dbReference>
<evidence type="ECO:0000256" key="1">
    <source>
        <dbReference type="SAM" id="MobiDB-lite"/>
    </source>
</evidence>
<reference evidence="3" key="1">
    <citation type="submission" date="2022-11" db="UniProtKB">
        <authorList>
            <consortium name="WormBaseParasite"/>
        </authorList>
    </citation>
    <scope>IDENTIFICATION</scope>
</reference>
<evidence type="ECO:0000313" key="3">
    <source>
        <dbReference type="WBParaSite" id="nRc.2.0.1.t32962-RA"/>
    </source>
</evidence>
<organism evidence="2 3">
    <name type="scientific">Romanomermis culicivorax</name>
    <name type="common">Nematode worm</name>
    <dbReference type="NCBI Taxonomy" id="13658"/>
    <lineage>
        <taxon>Eukaryota</taxon>
        <taxon>Metazoa</taxon>
        <taxon>Ecdysozoa</taxon>
        <taxon>Nematoda</taxon>
        <taxon>Enoplea</taxon>
        <taxon>Dorylaimia</taxon>
        <taxon>Mermithida</taxon>
        <taxon>Mermithoidea</taxon>
        <taxon>Mermithidae</taxon>
        <taxon>Romanomermis</taxon>
    </lineage>
</organism>
<accession>A0A915K428</accession>
<feature type="region of interest" description="Disordered" evidence="1">
    <location>
        <begin position="1"/>
        <end position="20"/>
    </location>
</feature>
<dbReference type="AlphaFoldDB" id="A0A915K428"/>
<name>A0A915K428_ROMCU</name>
<sequence length="83" mass="8748">MDKKRIRKTKDKKVTQTSGSLVGGGFESDFLASANKRFLYIFCSMAITSGCLPPAGEGVLAPDGSDGDTVFVLAGFLVATLRS</sequence>